<dbReference type="PANTHER" id="PTHR12215">
    <property type="entry name" value="PHOSPHOPANTETHEINE TRANSFERASE"/>
    <property type="match status" value="1"/>
</dbReference>
<reference evidence="5 6" key="1">
    <citation type="submission" date="2018-06" db="EMBL/GenBank/DDBJ databases">
        <authorList>
            <consortium name="Pathogen Informatics"/>
            <person name="Doyle S."/>
        </authorList>
    </citation>
    <scope>NUCLEOTIDE SEQUENCE [LARGE SCALE GENOMIC DNA]</scope>
    <source>
        <strain evidence="5 6">NCTC10926</strain>
    </source>
</reference>
<dbReference type="GO" id="GO:0019878">
    <property type="term" value="P:lysine biosynthetic process via aminoadipic acid"/>
    <property type="evidence" value="ECO:0007669"/>
    <property type="project" value="TreeGrafter"/>
</dbReference>
<evidence type="ECO:0000313" key="5">
    <source>
        <dbReference type="EMBL" id="SUU97914.1"/>
    </source>
</evidence>
<dbReference type="GO" id="GO:0005829">
    <property type="term" value="C:cytosol"/>
    <property type="evidence" value="ECO:0007669"/>
    <property type="project" value="TreeGrafter"/>
</dbReference>
<evidence type="ECO:0000256" key="2">
    <source>
        <dbReference type="ARBA" id="ARBA00022679"/>
    </source>
</evidence>
<dbReference type="Gene3D" id="3.90.470.20">
    <property type="entry name" value="4'-phosphopantetheinyl transferase domain"/>
    <property type="match status" value="1"/>
</dbReference>
<dbReference type="AlphaFoldDB" id="A0A0F5EWZ8"/>
<sequence length="244" mass="28149">MSIFIAWGNSQQSYPFPHLPAELLTEKLRQAPPAQPRLQQRYRCRWVAHFLLWQLAKMAKIPTALLADIQYSSTQRPHFATPNIDFNLSHSGEWVAVILKVGEGTKESAVGIDIEFPQRERDYTALLAHFASPQEQQWFSQQPDKKTAFYQIWCLREALLKSQGVGIAKLSEVEHLADEYRLHTLHAPQGEAFFTAELPFYLACFANDRLEPNHTFCWNGEALQPSQLRQKISYQTYHKVVKLP</sequence>
<dbReference type="PANTHER" id="PTHR12215:SF10">
    <property type="entry name" value="L-AMINOADIPATE-SEMIALDEHYDE DEHYDROGENASE-PHOSPHOPANTETHEINYL TRANSFERASE"/>
    <property type="match status" value="1"/>
</dbReference>
<dbReference type="InterPro" id="IPR008278">
    <property type="entry name" value="4-PPantetheinyl_Trfase_dom"/>
</dbReference>
<dbReference type="GO" id="GO:0008897">
    <property type="term" value="F:holo-[acyl-carrier-protein] synthase activity"/>
    <property type="evidence" value="ECO:0007669"/>
    <property type="project" value="InterPro"/>
</dbReference>
<dbReference type="EC" id="2.7.8.-" evidence="5"/>
<dbReference type="OrthoDB" id="9808281at2"/>
<evidence type="ECO:0000313" key="7">
    <source>
        <dbReference type="Proteomes" id="UP000294229"/>
    </source>
</evidence>
<comment type="similarity">
    <text evidence="1">Belongs to the P-Pant transferase superfamily. Gsp/Sfp/HetI/AcpT family.</text>
</comment>
<evidence type="ECO:0000256" key="1">
    <source>
        <dbReference type="ARBA" id="ARBA00010990"/>
    </source>
</evidence>
<evidence type="ECO:0000259" key="3">
    <source>
        <dbReference type="Pfam" id="PF01648"/>
    </source>
</evidence>
<reference evidence="4 7" key="2">
    <citation type="submission" date="2018-11" db="EMBL/GenBank/DDBJ databases">
        <title>Sequencing Av. paragallinarum serogroups.</title>
        <authorList>
            <person name="Hellmuth J.E."/>
            <person name="Boucher C.E."/>
            <person name="Cason E.D."/>
        </authorList>
    </citation>
    <scope>NUCLEOTIDE SEQUENCE [LARGE SCALE GENOMIC DNA]</scope>
    <source>
        <strain evidence="4 7">SA-3</strain>
    </source>
</reference>
<dbReference type="GO" id="GO:0000287">
    <property type="term" value="F:magnesium ion binding"/>
    <property type="evidence" value="ECO:0007669"/>
    <property type="project" value="InterPro"/>
</dbReference>
<dbReference type="InterPro" id="IPR037143">
    <property type="entry name" value="4-PPantetheinyl_Trfase_dom_sf"/>
</dbReference>
<dbReference type="eggNOG" id="COG2091">
    <property type="taxonomic scope" value="Bacteria"/>
</dbReference>
<organism evidence="5 6">
    <name type="scientific">Avibacterium paragallinarum</name>
    <name type="common">Haemophilus gallinarum</name>
    <dbReference type="NCBI Taxonomy" id="728"/>
    <lineage>
        <taxon>Bacteria</taxon>
        <taxon>Pseudomonadati</taxon>
        <taxon>Pseudomonadota</taxon>
        <taxon>Gammaproteobacteria</taxon>
        <taxon>Pasteurellales</taxon>
        <taxon>Pasteurellaceae</taxon>
        <taxon>Avibacterium</taxon>
    </lineage>
</organism>
<dbReference type="EMBL" id="RQXS01000016">
    <property type="protein sequence ID" value="RZN59981.1"/>
    <property type="molecule type" value="Genomic_DNA"/>
</dbReference>
<dbReference type="RefSeq" id="WP_046098564.1">
    <property type="nucleotide sequence ID" value="NZ_CP173234.1"/>
</dbReference>
<dbReference type="Proteomes" id="UP000294229">
    <property type="component" value="Unassembled WGS sequence"/>
</dbReference>
<dbReference type="InterPro" id="IPR050559">
    <property type="entry name" value="P-Pant_transferase_sf"/>
</dbReference>
<dbReference type="STRING" id="728.VY92_10855"/>
<dbReference type="EMBL" id="UFSW01000001">
    <property type="protein sequence ID" value="SUU97914.1"/>
    <property type="molecule type" value="Genomic_DNA"/>
</dbReference>
<proteinExistence type="inferred from homology"/>
<protein>
    <submittedName>
        <fullName evidence="5">4'-phosphopantetheinyl transferase psf-1</fullName>
        <ecNumber evidence="5">2.7.8.-</ecNumber>
    </submittedName>
    <submittedName>
        <fullName evidence="4">4'-phosphopantetheinyl transferase superfamily protein</fullName>
    </submittedName>
</protein>
<dbReference type="Pfam" id="PF01648">
    <property type="entry name" value="ACPS"/>
    <property type="match status" value="1"/>
</dbReference>
<feature type="domain" description="4'-phosphopantetheinyl transferase" evidence="3">
    <location>
        <begin position="109"/>
        <end position="175"/>
    </location>
</feature>
<keyword evidence="2 5" id="KW-0808">Transferase</keyword>
<evidence type="ECO:0000313" key="6">
    <source>
        <dbReference type="Proteomes" id="UP000254620"/>
    </source>
</evidence>
<accession>A0A0F5EWZ8</accession>
<name>A0A0F5EWZ8_AVIPA</name>
<dbReference type="SUPFAM" id="SSF56214">
    <property type="entry name" value="4'-phosphopantetheinyl transferase"/>
    <property type="match status" value="2"/>
</dbReference>
<gene>
    <name evidence="5" type="primary">psf-1</name>
    <name evidence="4" type="ORF">EIG79_05115</name>
    <name evidence="5" type="ORF">NCTC10926_01312</name>
</gene>
<dbReference type="Proteomes" id="UP000254620">
    <property type="component" value="Unassembled WGS sequence"/>
</dbReference>
<evidence type="ECO:0000313" key="4">
    <source>
        <dbReference type="EMBL" id="RZN59981.1"/>
    </source>
</evidence>